<sequence length="250" mass="27242">MIAMLGMYDMPALQPANDRFWSLIRAHLGFDPSHLTRGADVWDVWRSPDLVFSQTCGMPYRTRLHGKVQLVGTPDYGLAGCPPGYYRSVIVARKDDTRDLDQLADGIFAYNEALSQSGWAAPMVHLSRHSRLPSSVLETGGHALSAAAVAEGRADYAALDALTWELLKEHSNLGPELREVAATEPSPALPYITANCQDAPRIAKAVRAAINDLSPADQKMLHLRGLIDIPAEHYLAVPDPSPEAAKLIDP</sequence>
<protein>
    <submittedName>
        <fullName evidence="1">Phosphate/phosphite/phosphonate ABC transporters, periplasmic binding protein</fullName>
    </submittedName>
</protein>
<evidence type="ECO:0000313" key="1">
    <source>
        <dbReference type="EMBL" id="CUH46268.1"/>
    </source>
</evidence>
<dbReference type="AlphaFoldDB" id="A0A0N7LPV4"/>
<gene>
    <name evidence="1" type="ORF">RUA4292_00433</name>
</gene>
<dbReference type="PANTHER" id="PTHR35841:SF1">
    <property type="entry name" value="PHOSPHONATES-BINDING PERIPLASMIC PROTEIN"/>
    <property type="match status" value="1"/>
</dbReference>
<dbReference type="PANTHER" id="PTHR35841">
    <property type="entry name" value="PHOSPHONATES-BINDING PERIPLASMIC PROTEIN"/>
    <property type="match status" value="1"/>
</dbReference>
<dbReference type="OrthoDB" id="7353682at2"/>
<accession>A0A0N7LPV4</accession>
<dbReference type="GeneID" id="55491754"/>
<reference evidence="1 2" key="1">
    <citation type="submission" date="2015-09" db="EMBL/GenBank/DDBJ databases">
        <authorList>
            <consortium name="Swine Surveillance"/>
        </authorList>
    </citation>
    <scope>NUCLEOTIDE SEQUENCE [LARGE SCALE GENOMIC DNA]</scope>
    <source>
        <strain evidence="1 2">CECT 4292</strain>
    </source>
</reference>
<proteinExistence type="predicted"/>
<evidence type="ECO:0000313" key="2">
    <source>
        <dbReference type="Proteomes" id="UP000050783"/>
    </source>
</evidence>
<dbReference type="Proteomes" id="UP000050783">
    <property type="component" value="Unassembled WGS sequence"/>
</dbReference>
<dbReference type="Gene3D" id="3.40.190.10">
    <property type="entry name" value="Periplasmic binding protein-like II"/>
    <property type="match status" value="1"/>
</dbReference>
<dbReference type="RefSeq" id="WP_058276109.1">
    <property type="nucleotide sequence ID" value="NZ_CYPU01000009.1"/>
</dbReference>
<dbReference type="Pfam" id="PF12974">
    <property type="entry name" value="Phosphonate-bd"/>
    <property type="match status" value="1"/>
</dbReference>
<dbReference type="EMBL" id="CYPU01000009">
    <property type="protein sequence ID" value="CUH46268.1"/>
    <property type="molecule type" value="Genomic_DNA"/>
</dbReference>
<dbReference type="SUPFAM" id="SSF53850">
    <property type="entry name" value="Periplasmic binding protein-like II"/>
    <property type="match status" value="1"/>
</dbReference>
<organism evidence="1 2">
    <name type="scientific">Ruegeria atlantica</name>
    <dbReference type="NCBI Taxonomy" id="81569"/>
    <lineage>
        <taxon>Bacteria</taxon>
        <taxon>Pseudomonadati</taxon>
        <taxon>Pseudomonadota</taxon>
        <taxon>Alphaproteobacteria</taxon>
        <taxon>Rhodobacterales</taxon>
        <taxon>Roseobacteraceae</taxon>
        <taxon>Ruegeria</taxon>
    </lineage>
</organism>
<name>A0A0N7LPV4_9RHOB</name>
<dbReference type="STRING" id="81569.RUM4293_03795"/>